<gene>
    <name evidence="1" type="primary">RNH1_7</name>
    <name evidence="1" type="ORF">g.79135</name>
</gene>
<accession>A0A1D1XX98</accession>
<dbReference type="InterPro" id="IPR001611">
    <property type="entry name" value="Leu-rich_rpt"/>
</dbReference>
<dbReference type="SMART" id="SM00368">
    <property type="entry name" value="LRR_RI"/>
    <property type="match status" value="4"/>
</dbReference>
<dbReference type="AlphaFoldDB" id="A0A1D1XX98"/>
<name>A0A1D1XX98_9ARAE</name>
<dbReference type="PANTHER" id="PTHR47818">
    <property type="entry name" value="RNI-LIKE SUPERFAMILY PROTEIN"/>
    <property type="match status" value="1"/>
</dbReference>
<sequence>MGDTPPALLRLCVKAIARTAIILDGYSRLQDVFDLPSDLFDCLLKHLPPLALQKLHEAISFSDMHGPTVSGICDERKRRRYSDFNRAWQLLFRLRWPNQNKQIPQISCIRVQDDIGSCEHKYTIEWQQLYWEAHLQNCLDEASEKALLPAFDGCIEEITMSNIIMEQIGCSKDICNTTREHAKLSYHCQKFGCYARCLRLQNVLCVRGTCELLRASKLQDVTFRNVRSETHVDEACMLLKLNKDTLLSLKFVHCRFSFSGFNKICSSLYYSATSVHGIQCFSVTSSSIFNCEQSSIPSGLLDFLSSGRSLCCLKFCDVCLGPKNAKMIFSTLQESSSGLINLDISDDNIAGWLANVDTMSACFSPLSSSSSSSSKVSLKSLRVLNLRGNNLGKDDAEDLRCALVHMPYLKRLDLSDNPLTDDGIRSLIPYFLEAFEKTNHLSDIKIENCSLSSRGVIQLLESIQNLREPLHSVSIADNNLDRYVGAPLAKFLGTSCVKELNIEDVGLGPLGFQDLENGITKRVELMYINISKNRGRMKAADFVSKLILHAPELSVINAGYNLMPPESFPVICNALKHSKGKLERLDLTGNNQLCKPTPTSVLEKFYFRGKAIVVLPSLLSTAAYDDDP</sequence>
<dbReference type="PANTHER" id="PTHR47818:SF2">
    <property type="entry name" value="F-BOX DOMAIN-CONTAINING PROTEIN"/>
    <property type="match status" value="1"/>
</dbReference>
<dbReference type="SUPFAM" id="SSF52047">
    <property type="entry name" value="RNI-like"/>
    <property type="match status" value="1"/>
</dbReference>
<organism evidence="1">
    <name type="scientific">Anthurium amnicola</name>
    <dbReference type="NCBI Taxonomy" id="1678845"/>
    <lineage>
        <taxon>Eukaryota</taxon>
        <taxon>Viridiplantae</taxon>
        <taxon>Streptophyta</taxon>
        <taxon>Embryophyta</taxon>
        <taxon>Tracheophyta</taxon>
        <taxon>Spermatophyta</taxon>
        <taxon>Magnoliopsida</taxon>
        <taxon>Liliopsida</taxon>
        <taxon>Araceae</taxon>
        <taxon>Pothoideae</taxon>
        <taxon>Potheae</taxon>
        <taxon>Anthurium</taxon>
    </lineage>
</organism>
<dbReference type="InterPro" id="IPR032675">
    <property type="entry name" value="LRR_dom_sf"/>
</dbReference>
<proteinExistence type="predicted"/>
<dbReference type="Pfam" id="PF13516">
    <property type="entry name" value="LRR_6"/>
    <property type="match status" value="2"/>
</dbReference>
<evidence type="ECO:0000313" key="1">
    <source>
        <dbReference type="EMBL" id="JAT47008.1"/>
    </source>
</evidence>
<reference evidence="1" key="1">
    <citation type="submission" date="2015-07" db="EMBL/GenBank/DDBJ databases">
        <title>Transcriptome Assembly of Anthurium amnicola.</title>
        <authorList>
            <person name="Suzuki J."/>
        </authorList>
    </citation>
    <scope>NUCLEOTIDE SEQUENCE</scope>
</reference>
<dbReference type="Gene3D" id="3.80.10.10">
    <property type="entry name" value="Ribonuclease Inhibitor"/>
    <property type="match status" value="1"/>
</dbReference>
<dbReference type="EMBL" id="GDJX01020928">
    <property type="protein sequence ID" value="JAT47008.1"/>
    <property type="molecule type" value="Transcribed_RNA"/>
</dbReference>
<protein>
    <submittedName>
        <fullName evidence="1">Ribonuclease inhibitor</fullName>
    </submittedName>
</protein>